<dbReference type="STRING" id="1073996.SAMN05444271_10180"/>
<organism evidence="4 5">
    <name type="scientific">Halohasta litchfieldiae</name>
    <dbReference type="NCBI Taxonomy" id="1073996"/>
    <lineage>
        <taxon>Archaea</taxon>
        <taxon>Methanobacteriati</taxon>
        <taxon>Methanobacteriota</taxon>
        <taxon>Stenosarchaea group</taxon>
        <taxon>Halobacteria</taxon>
        <taxon>Halobacteriales</taxon>
        <taxon>Haloferacaceae</taxon>
        <taxon>Halohasta</taxon>
    </lineage>
</organism>
<dbReference type="InterPro" id="IPR013373">
    <property type="entry name" value="Flagellin/pilin_N_arc"/>
</dbReference>
<dbReference type="NCBIfam" id="TIGR02537">
    <property type="entry name" value="arch_flag_Nterm"/>
    <property type="match status" value="1"/>
</dbReference>
<sequence length="170" mass="18095">MFNELLGNDDDERAVSPVIGVILMVAITVILAAVIGAFVLQLGDSVSQTAPQASVGVDSITVADDQIVLQHSGGDTIELADTRIIVENEEKATLTWDGTNQDPFATADELYINTTDGAEKNSTANSSVSGSSYNVDNGPTEYNLESDDQLTITLIDKSSGEIIFEREIRA</sequence>
<protein>
    <submittedName>
        <fullName evidence="4">Flagellin N-terminal-like domain-containing protein</fullName>
    </submittedName>
</protein>
<keyword evidence="5" id="KW-1185">Reference proteome</keyword>
<evidence type="ECO:0000313" key="4">
    <source>
        <dbReference type="EMBL" id="SEI47618.1"/>
    </source>
</evidence>
<accession>A0A1H6QV14</accession>
<dbReference type="PANTHER" id="PTHR38138:SF1">
    <property type="entry name" value="ARCHAEAL TYPE IV PILIN N-TERMINAL DOMAIN-CONTAINING PROTEIN"/>
    <property type="match status" value="1"/>
</dbReference>
<feature type="domain" description="Archaeal Type IV pilin N-terminal" evidence="3">
    <location>
        <begin position="13"/>
        <end position="90"/>
    </location>
</feature>
<feature type="compositionally biased region" description="Low complexity" evidence="1">
    <location>
        <begin position="121"/>
        <end position="137"/>
    </location>
</feature>
<proteinExistence type="predicted"/>
<dbReference type="EMBL" id="FNYR01000001">
    <property type="protein sequence ID" value="SEI47618.1"/>
    <property type="molecule type" value="Genomic_DNA"/>
</dbReference>
<evidence type="ECO:0000259" key="3">
    <source>
        <dbReference type="Pfam" id="PF07790"/>
    </source>
</evidence>
<dbReference type="GeneID" id="76389860"/>
<feature type="transmembrane region" description="Helical" evidence="2">
    <location>
        <begin position="20"/>
        <end position="40"/>
    </location>
</feature>
<feature type="region of interest" description="Disordered" evidence="1">
    <location>
        <begin position="117"/>
        <end position="144"/>
    </location>
</feature>
<keyword evidence="4" id="KW-0966">Cell projection</keyword>
<gene>
    <name evidence="4" type="ORF">SAMN05444271_10180</name>
</gene>
<evidence type="ECO:0000256" key="2">
    <source>
        <dbReference type="SAM" id="Phobius"/>
    </source>
</evidence>
<keyword evidence="4" id="KW-0282">Flagellum</keyword>
<dbReference type="OrthoDB" id="118020at2157"/>
<keyword evidence="2" id="KW-0812">Transmembrane</keyword>
<keyword evidence="2" id="KW-1133">Transmembrane helix</keyword>
<evidence type="ECO:0000256" key="1">
    <source>
        <dbReference type="SAM" id="MobiDB-lite"/>
    </source>
</evidence>
<dbReference type="Pfam" id="PF07790">
    <property type="entry name" value="Pilin_N"/>
    <property type="match status" value="1"/>
</dbReference>
<dbReference type="AlphaFoldDB" id="A0A1H6QV14"/>
<keyword evidence="4" id="KW-0969">Cilium</keyword>
<keyword evidence="2" id="KW-0472">Membrane</keyword>
<dbReference type="PANTHER" id="PTHR38138">
    <property type="entry name" value="VNG6441H"/>
    <property type="match status" value="1"/>
</dbReference>
<evidence type="ECO:0000313" key="5">
    <source>
        <dbReference type="Proteomes" id="UP000198888"/>
    </source>
</evidence>
<dbReference type="Proteomes" id="UP000198888">
    <property type="component" value="Unassembled WGS sequence"/>
</dbReference>
<dbReference type="RefSeq" id="WP_218143631.1">
    <property type="nucleotide sequence ID" value="NZ_CP024845.1"/>
</dbReference>
<reference evidence="4 5" key="1">
    <citation type="submission" date="2016-10" db="EMBL/GenBank/DDBJ databases">
        <authorList>
            <person name="de Groot N.N."/>
        </authorList>
    </citation>
    <scope>NUCLEOTIDE SEQUENCE [LARGE SCALE GENOMIC DNA]</scope>
    <source>
        <strain evidence="4 5">DSM 22187</strain>
    </source>
</reference>
<accession>A0A2H4Q2P8</accession>
<dbReference type="KEGG" id="hae:halTADL_1885"/>
<dbReference type="InterPro" id="IPR012859">
    <property type="entry name" value="Pilin_N_archaeal"/>
</dbReference>
<name>A0A1H6QV14_9EURY</name>